<dbReference type="PANTHER" id="PTHR42872:SF6">
    <property type="entry name" value="PROTEIN-GLUTAMATE METHYLESTERASE_PROTEIN-GLUTAMINE GLUTAMINASE"/>
    <property type="match status" value="1"/>
</dbReference>
<dbReference type="GO" id="GO:0005737">
    <property type="term" value="C:cytoplasm"/>
    <property type="evidence" value="ECO:0007669"/>
    <property type="project" value="InterPro"/>
</dbReference>
<evidence type="ECO:0000256" key="2">
    <source>
        <dbReference type="ARBA" id="ARBA00039140"/>
    </source>
</evidence>
<dbReference type="SUPFAM" id="SSF52738">
    <property type="entry name" value="Methylesterase CheB, C-terminal domain"/>
    <property type="match status" value="1"/>
</dbReference>
<comment type="catalytic activity">
    <reaction evidence="3">
        <text>[protein]-L-glutamate 5-O-methyl ester + H2O = L-glutamyl-[protein] + methanol + H(+)</text>
        <dbReference type="Rhea" id="RHEA:23236"/>
        <dbReference type="Rhea" id="RHEA-COMP:10208"/>
        <dbReference type="Rhea" id="RHEA-COMP:10311"/>
        <dbReference type="ChEBI" id="CHEBI:15377"/>
        <dbReference type="ChEBI" id="CHEBI:15378"/>
        <dbReference type="ChEBI" id="CHEBI:17790"/>
        <dbReference type="ChEBI" id="CHEBI:29973"/>
        <dbReference type="ChEBI" id="CHEBI:82795"/>
        <dbReference type="EC" id="3.1.1.61"/>
    </reaction>
</comment>
<sequence>MEVPDRNFKVVVIGGSAGSFLVVSKILSQLDPEFPLPLVLCLHRLKHVRSGLVEGLNMKSKIPVVEPYDKDKLKPGVAMLAPSNYHLFVEFDSSVSLSTEEVHNHSRPSIDHAFSSAAYSFREKTMGIILTGANKDGAKGMKSIHDKKGYTIVQKPSTCDVDAMPQSALKLFEPDQVLAPEDIVKVLNGLAGL</sequence>
<dbReference type="AlphaFoldDB" id="A0A2U2B8N2"/>
<dbReference type="EMBL" id="QEWP01000007">
    <property type="protein sequence ID" value="PWD99403.1"/>
    <property type="molecule type" value="Genomic_DNA"/>
</dbReference>
<evidence type="ECO:0000313" key="6">
    <source>
        <dbReference type="EMBL" id="PWD99403.1"/>
    </source>
</evidence>
<dbReference type="RefSeq" id="WP_109264387.1">
    <property type="nucleotide sequence ID" value="NZ_QEWP01000007.1"/>
</dbReference>
<protein>
    <recommendedName>
        <fullName evidence="2">protein-glutamate methylesterase</fullName>
        <ecNumber evidence="2">3.1.1.61</ecNumber>
    </recommendedName>
</protein>
<dbReference type="GO" id="GO:0008984">
    <property type="term" value="F:protein-glutamate methylesterase activity"/>
    <property type="evidence" value="ECO:0007669"/>
    <property type="project" value="UniProtKB-EC"/>
</dbReference>
<dbReference type="InterPro" id="IPR035909">
    <property type="entry name" value="CheB_C"/>
</dbReference>
<accession>A0A2U2B8N2</accession>
<dbReference type="CDD" id="cd16433">
    <property type="entry name" value="CheB"/>
    <property type="match status" value="1"/>
</dbReference>
<reference evidence="6 7" key="1">
    <citation type="submission" date="2018-05" db="EMBL/GenBank/DDBJ databases">
        <title>Marinilabilia rubrum sp. nov., isolated from saltern sediment.</title>
        <authorList>
            <person name="Zhang R."/>
        </authorList>
    </citation>
    <scope>NUCLEOTIDE SEQUENCE [LARGE SCALE GENOMIC DNA]</scope>
    <source>
        <strain evidence="6 7">WTE16</strain>
    </source>
</reference>
<proteinExistence type="predicted"/>
<feature type="domain" description="CheB-type methylesterase" evidence="5">
    <location>
        <begin position="4"/>
        <end position="187"/>
    </location>
</feature>
<feature type="active site" evidence="4">
    <location>
        <position position="136"/>
    </location>
</feature>
<dbReference type="OrthoDB" id="1524092at2"/>
<evidence type="ECO:0000256" key="4">
    <source>
        <dbReference type="PROSITE-ProRule" id="PRU00050"/>
    </source>
</evidence>
<dbReference type="Proteomes" id="UP000244956">
    <property type="component" value="Unassembled WGS sequence"/>
</dbReference>
<dbReference type="PANTHER" id="PTHR42872">
    <property type="entry name" value="PROTEIN-GLUTAMATE METHYLESTERASE/PROTEIN-GLUTAMINE GLUTAMINASE"/>
    <property type="match status" value="1"/>
</dbReference>
<keyword evidence="1 4" id="KW-0378">Hydrolase</keyword>
<dbReference type="InterPro" id="IPR000673">
    <property type="entry name" value="Sig_transdc_resp-reg_Me-estase"/>
</dbReference>
<dbReference type="EC" id="3.1.1.61" evidence="2"/>
<gene>
    <name evidence="6" type="ORF">DDZ16_10365</name>
</gene>
<evidence type="ECO:0000256" key="1">
    <source>
        <dbReference type="ARBA" id="ARBA00022801"/>
    </source>
</evidence>
<feature type="active site" evidence="4">
    <location>
        <position position="16"/>
    </location>
</feature>
<dbReference type="GO" id="GO:0006935">
    <property type="term" value="P:chemotaxis"/>
    <property type="evidence" value="ECO:0007669"/>
    <property type="project" value="UniProtKB-UniRule"/>
</dbReference>
<dbReference type="GO" id="GO:0000156">
    <property type="term" value="F:phosphorelay response regulator activity"/>
    <property type="evidence" value="ECO:0007669"/>
    <property type="project" value="InterPro"/>
</dbReference>
<dbReference type="Pfam" id="PF01339">
    <property type="entry name" value="CheB_methylest"/>
    <property type="match status" value="1"/>
</dbReference>
<dbReference type="Gene3D" id="3.40.50.180">
    <property type="entry name" value="Methylesterase CheB, C-terminal domain"/>
    <property type="match status" value="1"/>
</dbReference>
<organism evidence="6 7">
    <name type="scientific">Marinilabilia rubra</name>
    <dbReference type="NCBI Taxonomy" id="2162893"/>
    <lineage>
        <taxon>Bacteria</taxon>
        <taxon>Pseudomonadati</taxon>
        <taxon>Bacteroidota</taxon>
        <taxon>Bacteroidia</taxon>
        <taxon>Marinilabiliales</taxon>
        <taxon>Marinilabiliaceae</taxon>
        <taxon>Marinilabilia</taxon>
    </lineage>
</organism>
<evidence type="ECO:0000313" key="7">
    <source>
        <dbReference type="Proteomes" id="UP000244956"/>
    </source>
</evidence>
<comment type="caution">
    <text evidence="6">The sequence shown here is derived from an EMBL/GenBank/DDBJ whole genome shotgun (WGS) entry which is preliminary data.</text>
</comment>
<keyword evidence="7" id="KW-1185">Reference proteome</keyword>
<feature type="active site" evidence="4">
    <location>
        <position position="43"/>
    </location>
</feature>
<keyword evidence="4" id="KW-0145">Chemotaxis</keyword>
<name>A0A2U2B8N2_9BACT</name>
<evidence type="ECO:0000259" key="5">
    <source>
        <dbReference type="PROSITE" id="PS50122"/>
    </source>
</evidence>
<dbReference type="PROSITE" id="PS50122">
    <property type="entry name" value="CHEB"/>
    <property type="match status" value="1"/>
</dbReference>
<evidence type="ECO:0000256" key="3">
    <source>
        <dbReference type="ARBA" id="ARBA00048267"/>
    </source>
</evidence>